<evidence type="ECO:0000256" key="10">
    <source>
        <dbReference type="PROSITE-ProRule" id="PRU00175"/>
    </source>
</evidence>
<evidence type="ECO:0000256" key="1">
    <source>
        <dbReference type="ARBA" id="ARBA00000900"/>
    </source>
</evidence>
<keyword evidence="11" id="KW-0256">Endoplasmic reticulum</keyword>
<keyword evidence="11" id="KW-1133">Transmembrane helix</keyword>
<keyword evidence="9 11" id="KW-0472">Membrane</keyword>
<evidence type="ECO:0000256" key="5">
    <source>
        <dbReference type="ARBA" id="ARBA00022723"/>
    </source>
</evidence>
<dbReference type="InterPro" id="IPR001841">
    <property type="entry name" value="Znf_RING"/>
</dbReference>
<comment type="domain">
    <text evidence="11">The RING-type zinc finger domain is responsible for E3 ligase activity.</text>
</comment>
<dbReference type="EC" id="2.3.2.27" evidence="11"/>
<keyword evidence="5 11" id="KW-0479">Metal-binding</keyword>
<evidence type="ECO:0000313" key="14">
    <source>
        <dbReference type="Proteomes" id="UP001634393"/>
    </source>
</evidence>
<name>A0ABD3RQH3_9LAMI</name>
<dbReference type="Gene3D" id="3.30.40.10">
    <property type="entry name" value="Zinc/RING finger domain, C3HC4 (zinc finger)"/>
    <property type="match status" value="1"/>
</dbReference>
<evidence type="ECO:0000256" key="11">
    <source>
        <dbReference type="RuleBase" id="RU369090"/>
    </source>
</evidence>
<protein>
    <recommendedName>
        <fullName evidence="11">E3 ubiquitin-protein ligase RMA</fullName>
        <ecNumber evidence="11">2.3.2.27</ecNumber>
    </recommendedName>
    <alternativeName>
        <fullName evidence="11">Protein RING membrane-anchor</fullName>
    </alternativeName>
    <alternativeName>
        <fullName evidence="11">RING-type E3 ubiquitin transferase RMA</fullName>
    </alternativeName>
</protein>
<dbReference type="InterPro" id="IPR013083">
    <property type="entry name" value="Znf_RING/FYVE/PHD"/>
</dbReference>
<evidence type="ECO:0000256" key="6">
    <source>
        <dbReference type="ARBA" id="ARBA00022771"/>
    </source>
</evidence>
<evidence type="ECO:0000256" key="8">
    <source>
        <dbReference type="ARBA" id="ARBA00022833"/>
    </source>
</evidence>
<comment type="function">
    <text evidence="11">E3 ubiquitin-protein ligase.</text>
</comment>
<evidence type="ECO:0000259" key="12">
    <source>
        <dbReference type="PROSITE" id="PS50089"/>
    </source>
</evidence>
<dbReference type="GO" id="GO:0061630">
    <property type="term" value="F:ubiquitin protein ligase activity"/>
    <property type="evidence" value="ECO:0007669"/>
    <property type="project" value="UniProtKB-UniRule"/>
</dbReference>
<evidence type="ECO:0000256" key="3">
    <source>
        <dbReference type="ARBA" id="ARBA00004906"/>
    </source>
</evidence>
<evidence type="ECO:0000256" key="4">
    <source>
        <dbReference type="ARBA" id="ARBA00022679"/>
    </source>
</evidence>
<comment type="catalytic activity">
    <reaction evidence="1 11">
        <text>S-ubiquitinyl-[E2 ubiquitin-conjugating enzyme]-L-cysteine + [acceptor protein]-L-lysine = [E2 ubiquitin-conjugating enzyme]-L-cysteine + N(6)-ubiquitinyl-[acceptor protein]-L-lysine.</text>
        <dbReference type="EC" id="2.3.2.27"/>
    </reaction>
</comment>
<dbReference type="Proteomes" id="UP001634393">
    <property type="component" value="Unassembled WGS sequence"/>
</dbReference>
<dbReference type="PROSITE" id="PS50089">
    <property type="entry name" value="ZF_RING_2"/>
    <property type="match status" value="1"/>
</dbReference>
<reference evidence="13 14" key="1">
    <citation type="submission" date="2024-12" db="EMBL/GenBank/DDBJ databases">
        <title>The unique morphological basis and parallel evolutionary history of personate flowers in Penstemon.</title>
        <authorList>
            <person name="Depatie T.H."/>
            <person name="Wessinger C.A."/>
        </authorList>
    </citation>
    <scope>NUCLEOTIDE SEQUENCE [LARGE SCALE GENOMIC DNA]</scope>
    <source>
        <strain evidence="13">WTNN_2</strain>
        <tissue evidence="13">Leaf</tissue>
    </source>
</reference>
<dbReference type="InterPro" id="IPR017907">
    <property type="entry name" value="Znf_RING_CS"/>
</dbReference>
<dbReference type="GO" id="GO:0006511">
    <property type="term" value="P:ubiquitin-dependent protein catabolic process"/>
    <property type="evidence" value="ECO:0007669"/>
    <property type="project" value="UniProtKB-UniRule"/>
</dbReference>
<dbReference type="InterPro" id="IPR018957">
    <property type="entry name" value="Znf_C3HC4_RING-type"/>
</dbReference>
<evidence type="ECO:0000256" key="2">
    <source>
        <dbReference type="ARBA" id="ARBA00004308"/>
    </source>
</evidence>
<feature type="transmembrane region" description="Helical" evidence="11">
    <location>
        <begin position="128"/>
        <end position="148"/>
    </location>
</feature>
<dbReference type="EMBL" id="JBJXBP010000008">
    <property type="protein sequence ID" value="KAL3814161.1"/>
    <property type="molecule type" value="Genomic_DNA"/>
</dbReference>
<dbReference type="GO" id="GO:0008270">
    <property type="term" value="F:zinc ion binding"/>
    <property type="evidence" value="ECO:0007669"/>
    <property type="project" value="UniProtKB-KW"/>
</dbReference>
<dbReference type="CDD" id="cd16745">
    <property type="entry name" value="RING-HC_AtRMA-like"/>
    <property type="match status" value="1"/>
</dbReference>
<organism evidence="13 14">
    <name type="scientific">Penstemon smallii</name>
    <dbReference type="NCBI Taxonomy" id="265156"/>
    <lineage>
        <taxon>Eukaryota</taxon>
        <taxon>Viridiplantae</taxon>
        <taxon>Streptophyta</taxon>
        <taxon>Embryophyta</taxon>
        <taxon>Tracheophyta</taxon>
        <taxon>Spermatophyta</taxon>
        <taxon>Magnoliopsida</taxon>
        <taxon>eudicotyledons</taxon>
        <taxon>Gunneridae</taxon>
        <taxon>Pentapetalae</taxon>
        <taxon>asterids</taxon>
        <taxon>lamiids</taxon>
        <taxon>Lamiales</taxon>
        <taxon>Plantaginaceae</taxon>
        <taxon>Cheloneae</taxon>
        <taxon>Penstemon</taxon>
    </lineage>
</organism>
<dbReference type="SUPFAM" id="SSF57850">
    <property type="entry name" value="RING/U-box"/>
    <property type="match status" value="1"/>
</dbReference>
<dbReference type="GO" id="GO:0005789">
    <property type="term" value="C:endoplasmic reticulum membrane"/>
    <property type="evidence" value="ECO:0007669"/>
    <property type="project" value="UniProtKB-SubCell"/>
</dbReference>
<gene>
    <name evidence="13" type="ORF">ACJIZ3_015429</name>
</gene>
<keyword evidence="8 11" id="KW-0862">Zinc</keyword>
<dbReference type="Pfam" id="PF00097">
    <property type="entry name" value="zf-C3HC4"/>
    <property type="match status" value="1"/>
</dbReference>
<comment type="caution">
    <text evidence="11">Lacks conserved residue(s) required for the propagation of feature annotation.</text>
</comment>
<comment type="caution">
    <text evidence="13">The sequence shown here is derived from an EMBL/GenBank/DDBJ whole genome shotgun (WGS) entry which is preliminary data.</text>
</comment>
<dbReference type="AlphaFoldDB" id="A0ABD3RQH3"/>
<keyword evidence="6 10" id="KW-0863">Zinc-finger</keyword>
<keyword evidence="4 11" id="KW-0808">Transferase</keyword>
<dbReference type="PANTHER" id="PTHR12313">
    <property type="entry name" value="E3 UBIQUITIN-PROTEIN LIGASE RNF5-RELATED"/>
    <property type="match status" value="1"/>
</dbReference>
<accession>A0ABD3RQH3</accession>
<evidence type="ECO:0000313" key="13">
    <source>
        <dbReference type="EMBL" id="KAL3814161.1"/>
    </source>
</evidence>
<feature type="domain" description="RING-type" evidence="12">
    <location>
        <begin position="18"/>
        <end position="59"/>
    </location>
</feature>
<dbReference type="InterPro" id="IPR045103">
    <property type="entry name" value="RNF5/RNF185-like"/>
</dbReference>
<proteinExistence type="predicted"/>
<comment type="pathway">
    <text evidence="3 11">Protein modification; protein ubiquitination.</text>
</comment>
<keyword evidence="14" id="KW-1185">Reference proteome</keyword>
<dbReference type="SMART" id="SM00184">
    <property type="entry name" value="RING"/>
    <property type="match status" value="1"/>
</dbReference>
<comment type="subcellular location">
    <subcellularLocation>
        <location evidence="2">Endomembrane system</location>
    </subcellularLocation>
    <subcellularLocation>
        <location evidence="11">Endoplasmic reticulum membrane</location>
        <topology evidence="11">Single-pass type IV membrane protein</topology>
    </subcellularLocation>
</comment>
<keyword evidence="11" id="KW-0812">Transmembrane</keyword>
<keyword evidence="7 11" id="KW-0833">Ubl conjugation pathway</keyword>
<dbReference type="PROSITE" id="PS00518">
    <property type="entry name" value="ZF_RING_1"/>
    <property type="match status" value="1"/>
</dbReference>
<evidence type="ECO:0000256" key="7">
    <source>
        <dbReference type="ARBA" id="ARBA00022786"/>
    </source>
</evidence>
<sequence length="212" mass="23906">MDASYSADITSDEANFECNICFELAQEPIVTLCGHLYCWPCLYQWLQVHSHSLECPLCKSIVQEDKLVPIYGRGKTNWEPKHRLMSGITIPNRPMGQRPQTAPRVDINYVQPNELDELGFMPMAAARFGHMTLSTIFGALPAIFSFQFHGFQDATVYGATSGVPYLFSSSFHGGYIHGFNHYHSVPLDWKPIASKIIFVLISCFVLLHLIFA</sequence>
<feature type="transmembrane region" description="Helical" evidence="11">
    <location>
        <begin position="192"/>
        <end position="211"/>
    </location>
</feature>
<evidence type="ECO:0000256" key="9">
    <source>
        <dbReference type="ARBA" id="ARBA00023136"/>
    </source>
</evidence>